<dbReference type="PROSITE" id="PS50937">
    <property type="entry name" value="HTH_MERR_2"/>
    <property type="match status" value="1"/>
</dbReference>
<protein>
    <submittedName>
        <fullName evidence="5">MerR family transcriptional regulator</fullName>
    </submittedName>
</protein>
<dbReference type="InterPro" id="IPR047057">
    <property type="entry name" value="MerR_fam"/>
</dbReference>
<dbReference type="Proteomes" id="UP001597180">
    <property type="component" value="Unassembled WGS sequence"/>
</dbReference>
<dbReference type="EMBL" id="JBHTLU010000031">
    <property type="protein sequence ID" value="MFD1222864.1"/>
    <property type="molecule type" value="Genomic_DNA"/>
</dbReference>
<dbReference type="PANTHER" id="PTHR30204">
    <property type="entry name" value="REDOX-CYCLING DRUG-SENSING TRANSCRIPTIONAL ACTIVATOR SOXR"/>
    <property type="match status" value="1"/>
</dbReference>
<keyword evidence="6" id="KW-1185">Reference proteome</keyword>
<keyword evidence="1" id="KW-0805">Transcription regulation</keyword>
<dbReference type="Gene3D" id="1.10.1660.10">
    <property type="match status" value="1"/>
</dbReference>
<dbReference type="Pfam" id="PF13411">
    <property type="entry name" value="MerR_1"/>
    <property type="match status" value="1"/>
</dbReference>
<evidence type="ECO:0000256" key="2">
    <source>
        <dbReference type="ARBA" id="ARBA00023125"/>
    </source>
</evidence>
<dbReference type="InterPro" id="IPR000551">
    <property type="entry name" value="MerR-type_HTH_dom"/>
</dbReference>
<organism evidence="5 6">
    <name type="scientific">Paenibacillus vulneris</name>
    <dbReference type="NCBI Taxonomy" id="1133364"/>
    <lineage>
        <taxon>Bacteria</taxon>
        <taxon>Bacillati</taxon>
        <taxon>Bacillota</taxon>
        <taxon>Bacilli</taxon>
        <taxon>Bacillales</taxon>
        <taxon>Paenibacillaceae</taxon>
        <taxon>Paenibacillus</taxon>
    </lineage>
</organism>
<dbReference type="RefSeq" id="WP_345588719.1">
    <property type="nucleotide sequence ID" value="NZ_BAABJG010000015.1"/>
</dbReference>
<gene>
    <name evidence="5" type="ORF">ACFQ4B_22365</name>
</gene>
<proteinExistence type="predicted"/>
<keyword evidence="3" id="KW-0804">Transcription</keyword>
<keyword evidence="2" id="KW-0238">DNA-binding</keyword>
<evidence type="ECO:0000313" key="6">
    <source>
        <dbReference type="Proteomes" id="UP001597180"/>
    </source>
</evidence>
<accession>A0ABW3URC3</accession>
<evidence type="ECO:0000259" key="4">
    <source>
        <dbReference type="PROSITE" id="PS50937"/>
    </source>
</evidence>
<dbReference type="PANTHER" id="PTHR30204:SF94">
    <property type="entry name" value="HEAVY METAL-DEPENDENT TRANSCRIPTIONAL REGULATOR HI_0293-RELATED"/>
    <property type="match status" value="1"/>
</dbReference>
<evidence type="ECO:0000256" key="3">
    <source>
        <dbReference type="ARBA" id="ARBA00023163"/>
    </source>
</evidence>
<comment type="caution">
    <text evidence="5">The sequence shown here is derived from an EMBL/GenBank/DDBJ whole genome shotgun (WGS) entry which is preliminary data.</text>
</comment>
<evidence type="ECO:0000256" key="1">
    <source>
        <dbReference type="ARBA" id="ARBA00023015"/>
    </source>
</evidence>
<dbReference type="PROSITE" id="PS00552">
    <property type="entry name" value="HTH_MERR_1"/>
    <property type="match status" value="1"/>
</dbReference>
<dbReference type="InterPro" id="IPR009061">
    <property type="entry name" value="DNA-bd_dom_put_sf"/>
</dbReference>
<dbReference type="PRINTS" id="PR00040">
    <property type="entry name" value="HTHMERR"/>
</dbReference>
<dbReference type="SUPFAM" id="SSF46955">
    <property type="entry name" value="Putative DNA-binding domain"/>
    <property type="match status" value="1"/>
</dbReference>
<name>A0ABW3URC3_9BACL</name>
<feature type="domain" description="HTH merR-type" evidence="4">
    <location>
        <begin position="1"/>
        <end position="68"/>
    </location>
</feature>
<reference evidence="6" key="1">
    <citation type="journal article" date="2019" name="Int. J. Syst. Evol. Microbiol.">
        <title>The Global Catalogue of Microorganisms (GCM) 10K type strain sequencing project: providing services to taxonomists for standard genome sequencing and annotation.</title>
        <authorList>
            <consortium name="The Broad Institute Genomics Platform"/>
            <consortium name="The Broad Institute Genome Sequencing Center for Infectious Disease"/>
            <person name="Wu L."/>
            <person name="Ma J."/>
        </authorList>
    </citation>
    <scope>NUCLEOTIDE SEQUENCE [LARGE SCALE GENOMIC DNA]</scope>
    <source>
        <strain evidence="6">CCUG 53270</strain>
    </source>
</reference>
<evidence type="ECO:0000313" key="5">
    <source>
        <dbReference type="EMBL" id="MFD1222864.1"/>
    </source>
</evidence>
<dbReference type="SMART" id="SM00422">
    <property type="entry name" value="HTH_MERR"/>
    <property type="match status" value="1"/>
</dbReference>
<sequence>MKISELSRLTRVSIRSIRHYDNKGLLNAVRMENDYRDFGESAVERVRAIQLYLKLGLTTDEIGTLFKGETADPDEYEFCEEMLATYEQKLGNVNHQIEALHTLRRLLERQIDITKRKQTPSDADTPRR</sequence>